<dbReference type="Gene3D" id="3.40.50.2300">
    <property type="match status" value="1"/>
</dbReference>
<gene>
    <name evidence="4" type="ORF">SAMN05444372_101342</name>
</gene>
<proteinExistence type="predicted"/>
<protein>
    <submittedName>
        <fullName evidence="4">DNA-binding response regulator, NarL/FixJ family, contains REC and HTH domains</fullName>
    </submittedName>
</protein>
<feature type="domain" description="Response regulatory" evidence="3">
    <location>
        <begin position="22"/>
        <end position="152"/>
    </location>
</feature>
<keyword evidence="5" id="KW-1185">Reference proteome</keyword>
<dbReference type="Proteomes" id="UP000184020">
    <property type="component" value="Unassembled WGS sequence"/>
</dbReference>
<dbReference type="Pfam" id="PF00072">
    <property type="entry name" value="Response_reg"/>
    <property type="match status" value="1"/>
</dbReference>
<accession>A0A1M5FWW6</accession>
<dbReference type="SMART" id="SM00448">
    <property type="entry name" value="REC"/>
    <property type="match status" value="1"/>
</dbReference>
<dbReference type="InterPro" id="IPR001736">
    <property type="entry name" value="PLipase_D/transphosphatidylase"/>
</dbReference>
<keyword evidence="1" id="KW-0597">Phosphoprotein</keyword>
<dbReference type="GO" id="GO:0003677">
    <property type="term" value="F:DNA binding"/>
    <property type="evidence" value="ECO:0007669"/>
    <property type="project" value="UniProtKB-KW"/>
</dbReference>
<organism evidence="4 5">
    <name type="scientific">Flavobacterium micromati</name>
    <dbReference type="NCBI Taxonomy" id="229205"/>
    <lineage>
        <taxon>Bacteria</taxon>
        <taxon>Pseudomonadati</taxon>
        <taxon>Bacteroidota</taxon>
        <taxon>Flavobacteriia</taxon>
        <taxon>Flavobacteriales</taxon>
        <taxon>Flavobacteriaceae</taxon>
        <taxon>Flavobacterium</taxon>
    </lineage>
</organism>
<dbReference type="EMBL" id="FQWF01000001">
    <property type="protein sequence ID" value="SHF96060.1"/>
    <property type="molecule type" value="Genomic_DNA"/>
</dbReference>
<dbReference type="OrthoDB" id="651456at2"/>
<dbReference type="AlphaFoldDB" id="A0A1M5FWW6"/>
<reference evidence="5" key="1">
    <citation type="submission" date="2016-11" db="EMBL/GenBank/DDBJ databases">
        <authorList>
            <person name="Varghese N."/>
            <person name="Submissions S."/>
        </authorList>
    </citation>
    <scope>NUCLEOTIDE SEQUENCE [LARGE SCALE GENOMIC DNA]</scope>
    <source>
        <strain evidence="5">DSM 17659</strain>
    </source>
</reference>
<dbReference type="GO" id="GO:0000160">
    <property type="term" value="P:phosphorelay signal transduction system"/>
    <property type="evidence" value="ECO:0007669"/>
    <property type="project" value="InterPro"/>
</dbReference>
<dbReference type="InterPro" id="IPR001789">
    <property type="entry name" value="Sig_transdc_resp-reg_receiver"/>
</dbReference>
<dbReference type="InterPro" id="IPR011006">
    <property type="entry name" value="CheY-like_superfamily"/>
</dbReference>
<keyword evidence="4" id="KW-0238">DNA-binding</keyword>
<evidence type="ECO:0000313" key="4">
    <source>
        <dbReference type="EMBL" id="SHF96060.1"/>
    </source>
</evidence>
<evidence type="ECO:0000256" key="1">
    <source>
        <dbReference type="PROSITE-ProRule" id="PRU00169"/>
    </source>
</evidence>
<dbReference type="PROSITE" id="PS50110">
    <property type="entry name" value="RESPONSE_REGULATORY"/>
    <property type="match status" value="1"/>
</dbReference>
<feature type="modified residue" description="4-aspartylphosphate" evidence="1">
    <location>
        <position position="79"/>
    </location>
</feature>
<feature type="domain" description="PLD phosphodiesterase" evidence="2">
    <location>
        <begin position="15"/>
        <end position="43"/>
    </location>
</feature>
<evidence type="ECO:0000259" key="3">
    <source>
        <dbReference type="PROSITE" id="PS50110"/>
    </source>
</evidence>
<dbReference type="STRING" id="229205.SAMN05444372_101342"/>
<dbReference type="SUPFAM" id="SSF52172">
    <property type="entry name" value="CheY-like"/>
    <property type="match status" value="1"/>
</dbReference>
<dbReference type="GO" id="GO:0006793">
    <property type="term" value="P:phosphorus metabolic process"/>
    <property type="evidence" value="ECO:0007669"/>
    <property type="project" value="UniProtKB-ARBA"/>
</dbReference>
<evidence type="ECO:0000313" key="5">
    <source>
        <dbReference type="Proteomes" id="UP000184020"/>
    </source>
</evidence>
<dbReference type="GO" id="GO:0003824">
    <property type="term" value="F:catalytic activity"/>
    <property type="evidence" value="ECO:0007669"/>
    <property type="project" value="InterPro"/>
</dbReference>
<dbReference type="PROSITE" id="PS50035">
    <property type="entry name" value="PLD"/>
    <property type="match status" value="1"/>
</dbReference>
<evidence type="ECO:0000259" key="2">
    <source>
        <dbReference type="PROSITE" id="PS50035"/>
    </source>
</evidence>
<dbReference type="RefSeq" id="WP_073016539.1">
    <property type="nucleotide sequence ID" value="NZ_FQWF01000001.1"/>
</dbReference>
<sequence>MDINNSEENAVNLNNKVVTHKKILIVDDHRFIIEGYKNAITRYLPDEFKFDISQGQDCESGYRLITEPNATPFDIAFLDISMPAYEEENIFSGEDLAKLIAQYMPNCKIILLTMFTELLKIKTIIKTINPAGLVIKNDLTFDELIFAFDKVINSKNYYSESVLKMLAQSEADKIEIDQFDKLILFHLSKGTALSDMTKYIPISISAIKQRKVNLKELLNISQESDSELVREAKNKGLLF</sequence>
<name>A0A1M5FWW6_9FLAO</name>